<reference evidence="3" key="1">
    <citation type="submission" date="2019-12" db="EMBL/GenBank/DDBJ databases">
        <title>Complete genome of Terracaulis silvestris 0127_4.</title>
        <authorList>
            <person name="Vieira S."/>
            <person name="Riedel T."/>
            <person name="Sproer C."/>
            <person name="Pascual J."/>
            <person name="Boedeker C."/>
            <person name="Overmann J."/>
        </authorList>
    </citation>
    <scope>NUCLEOTIDE SEQUENCE [LARGE SCALE GENOMIC DNA]</scope>
    <source>
        <strain evidence="3">0127_4</strain>
    </source>
</reference>
<gene>
    <name evidence="2" type="ORF">DSM104635_01348</name>
</gene>
<feature type="transmembrane region" description="Helical" evidence="1">
    <location>
        <begin position="29"/>
        <end position="50"/>
    </location>
</feature>
<protein>
    <recommendedName>
        <fullName evidence="4">DUF983 domain-containing protein</fullName>
    </recommendedName>
</protein>
<evidence type="ECO:0000256" key="1">
    <source>
        <dbReference type="SAM" id="Phobius"/>
    </source>
</evidence>
<dbReference type="RefSeq" id="WP_158765462.1">
    <property type="nucleotide sequence ID" value="NZ_CP047045.1"/>
</dbReference>
<keyword evidence="1" id="KW-0812">Transmembrane</keyword>
<dbReference type="EMBL" id="CP047045">
    <property type="protein sequence ID" value="QGZ94529.1"/>
    <property type="molecule type" value="Genomic_DNA"/>
</dbReference>
<dbReference type="InterPro" id="IPR009325">
    <property type="entry name" value="DUF983"/>
</dbReference>
<evidence type="ECO:0000313" key="2">
    <source>
        <dbReference type="EMBL" id="QGZ94529.1"/>
    </source>
</evidence>
<feature type="transmembrane region" description="Helical" evidence="1">
    <location>
        <begin position="56"/>
        <end position="77"/>
    </location>
</feature>
<organism evidence="2 3">
    <name type="scientific">Terricaulis silvestris</name>
    <dbReference type="NCBI Taxonomy" id="2686094"/>
    <lineage>
        <taxon>Bacteria</taxon>
        <taxon>Pseudomonadati</taxon>
        <taxon>Pseudomonadota</taxon>
        <taxon>Alphaproteobacteria</taxon>
        <taxon>Caulobacterales</taxon>
        <taxon>Caulobacteraceae</taxon>
        <taxon>Terricaulis</taxon>
    </lineage>
</organism>
<dbReference type="Pfam" id="PF06170">
    <property type="entry name" value="DUF983"/>
    <property type="match status" value="1"/>
</dbReference>
<proteinExistence type="predicted"/>
<sequence>MFQSYLKFRDHCRVCGANFKAADAGDGPAVFIILIVGAIVTPLLIILQFGTPLPDWLALTITMIAAIVLCLALLPPFKSVLFALQWKHKAREATNEDIQ</sequence>
<dbReference type="KEGG" id="tsv:DSM104635_01348"/>
<accession>A0A6I6MIW3</accession>
<keyword evidence="1" id="KW-0472">Membrane</keyword>
<dbReference type="AlphaFoldDB" id="A0A6I6MIW3"/>
<keyword evidence="1" id="KW-1133">Transmembrane helix</keyword>
<keyword evidence="3" id="KW-1185">Reference proteome</keyword>
<evidence type="ECO:0000313" key="3">
    <source>
        <dbReference type="Proteomes" id="UP000431269"/>
    </source>
</evidence>
<dbReference type="Proteomes" id="UP000431269">
    <property type="component" value="Chromosome"/>
</dbReference>
<name>A0A6I6MIW3_9CAUL</name>
<evidence type="ECO:0008006" key="4">
    <source>
        <dbReference type="Google" id="ProtNLM"/>
    </source>
</evidence>